<dbReference type="AlphaFoldDB" id="A0A0H4Q0H1"/>
<dbReference type="InterPro" id="IPR036291">
    <property type="entry name" value="NAD(P)-bd_dom_sf"/>
</dbReference>
<dbReference type="STRING" id="320787.CA2015_4803"/>
<protein>
    <recommendedName>
        <fullName evidence="1">CoA-binding domain-containing protein</fullName>
    </recommendedName>
</protein>
<gene>
    <name evidence="2" type="ORF">CA2015_4803</name>
</gene>
<dbReference type="EMBL" id="CP012040">
    <property type="protein sequence ID" value="AKP54127.1"/>
    <property type="molecule type" value="Genomic_DNA"/>
</dbReference>
<dbReference type="SUPFAM" id="SSF51735">
    <property type="entry name" value="NAD(P)-binding Rossmann-fold domains"/>
    <property type="match status" value="1"/>
</dbReference>
<dbReference type="KEGG" id="camu:CA2015_4803"/>
<organism evidence="2 3">
    <name type="scientific">Cyclobacterium amurskyense</name>
    <dbReference type="NCBI Taxonomy" id="320787"/>
    <lineage>
        <taxon>Bacteria</taxon>
        <taxon>Pseudomonadati</taxon>
        <taxon>Bacteroidota</taxon>
        <taxon>Cytophagia</taxon>
        <taxon>Cytophagales</taxon>
        <taxon>Cyclobacteriaceae</taxon>
        <taxon>Cyclobacterium</taxon>
    </lineage>
</organism>
<name>A0A0H4Q0H1_9BACT</name>
<evidence type="ECO:0000259" key="1">
    <source>
        <dbReference type="Pfam" id="PF13380"/>
    </source>
</evidence>
<proteinExistence type="predicted"/>
<sequence>METSKKTVIIGASPNPSRYAHTAAIMLKERDVPFVPVGIKTGIISGEKILNLRDKPSIPDVHTVTLYVGPKNQLEWYDYILSLKPDRIIYNPGTENQEFMEMAEKEGIDVLEACTLVLLSTNQY</sequence>
<dbReference type="Pfam" id="PF13380">
    <property type="entry name" value="CoA_binding_2"/>
    <property type="match status" value="1"/>
</dbReference>
<dbReference type="Gene3D" id="3.40.50.720">
    <property type="entry name" value="NAD(P)-binding Rossmann-like Domain"/>
    <property type="match status" value="1"/>
</dbReference>
<dbReference type="RefSeq" id="WP_048644145.1">
    <property type="nucleotide sequence ID" value="NZ_CAXBGM010000068.1"/>
</dbReference>
<dbReference type="Proteomes" id="UP000036520">
    <property type="component" value="Chromosome"/>
</dbReference>
<dbReference type="InterPro" id="IPR003781">
    <property type="entry name" value="CoA-bd"/>
</dbReference>
<dbReference type="PATRIC" id="fig|320787.5.peg.5258"/>
<evidence type="ECO:0000313" key="3">
    <source>
        <dbReference type="Proteomes" id="UP000036520"/>
    </source>
</evidence>
<keyword evidence="3" id="KW-1185">Reference proteome</keyword>
<dbReference type="OrthoDB" id="708726at2"/>
<reference evidence="2 3" key="1">
    <citation type="submission" date="2015-07" db="EMBL/GenBank/DDBJ databases">
        <authorList>
            <person name="Kim K.M."/>
        </authorList>
    </citation>
    <scope>NUCLEOTIDE SEQUENCE [LARGE SCALE GENOMIC DNA]</scope>
    <source>
        <strain evidence="2 3">KCTC 12363</strain>
    </source>
</reference>
<accession>A0A0H4Q0H1</accession>
<feature type="domain" description="CoA-binding" evidence="1">
    <location>
        <begin position="5"/>
        <end position="118"/>
    </location>
</feature>
<evidence type="ECO:0000313" key="2">
    <source>
        <dbReference type="EMBL" id="AKP54127.1"/>
    </source>
</evidence>